<keyword evidence="3" id="KW-1185">Reference proteome</keyword>
<gene>
    <name evidence="2" type="ORF">BSTOLATCC_MIC32853</name>
</gene>
<organism evidence="2 3">
    <name type="scientific">Blepharisma stoltei</name>
    <dbReference type="NCBI Taxonomy" id="1481888"/>
    <lineage>
        <taxon>Eukaryota</taxon>
        <taxon>Sar</taxon>
        <taxon>Alveolata</taxon>
        <taxon>Ciliophora</taxon>
        <taxon>Postciliodesmatophora</taxon>
        <taxon>Heterotrichea</taxon>
        <taxon>Heterotrichida</taxon>
        <taxon>Blepharismidae</taxon>
        <taxon>Blepharisma</taxon>
    </lineage>
</organism>
<dbReference type="EMBL" id="CAJZBQ010000033">
    <property type="protein sequence ID" value="CAG9322948.1"/>
    <property type="molecule type" value="Genomic_DNA"/>
</dbReference>
<feature type="compositionally biased region" description="Polar residues" evidence="1">
    <location>
        <begin position="303"/>
        <end position="334"/>
    </location>
</feature>
<protein>
    <submittedName>
        <fullName evidence="2">Uncharacterized protein</fullName>
    </submittedName>
</protein>
<accession>A0AAU9JBS4</accession>
<dbReference type="Proteomes" id="UP001162131">
    <property type="component" value="Unassembled WGS sequence"/>
</dbReference>
<evidence type="ECO:0000313" key="3">
    <source>
        <dbReference type="Proteomes" id="UP001162131"/>
    </source>
</evidence>
<feature type="region of interest" description="Disordered" evidence="1">
    <location>
        <begin position="299"/>
        <end position="334"/>
    </location>
</feature>
<dbReference type="AlphaFoldDB" id="A0AAU9JBS4"/>
<feature type="compositionally biased region" description="Polar residues" evidence="1">
    <location>
        <begin position="374"/>
        <end position="394"/>
    </location>
</feature>
<feature type="region of interest" description="Disordered" evidence="1">
    <location>
        <begin position="374"/>
        <end position="414"/>
    </location>
</feature>
<feature type="compositionally biased region" description="Basic and acidic residues" evidence="1">
    <location>
        <begin position="402"/>
        <end position="414"/>
    </location>
</feature>
<evidence type="ECO:0000256" key="1">
    <source>
        <dbReference type="SAM" id="MobiDB-lite"/>
    </source>
</evidence>
<sequence length="414" mass="46629">MEDLEMIRKSEKMALREGLQSVDGGEEVEFTVNKEFNLMFRPEEIEAECSIEKNAEEYEFETSLNNNFKRSGNKKTFLNASNSSIKNKEENYICLKEANTLKPISICIESPNSTVKFEEKGEASNKTTKNIALTSNNHKFNISLSTLTESPSISIKITDEKLSEKAQTMTENKTLLSENQLIPIEIKPNPKGELSVDEALFYIEIKPCPKIELFLEKSTFSTNIKPTLKREKFSIEKSSVAIKPSLKSKKFLIQQQTSSISIAPENATVTNVISNKPALEASPNPKTPEKVEKQVEEVKSQKTSKISSSATTLVNIDSSPKTPHTASSSPERYQESNYYYPQTYTTPSYSYLPSCYIQSSIPISSTYYDYPYASSTPSWEESFTGSPTRDSNGNLYGRKKKDGTPDMRFKENYA</sequence>
<proteinExistence type="predicted"/>
<reference evidence="2" key="1">
    <citation type="submission" date="2021-09" db="EMBL/GenBank/DDBJ databases">
        <authorList>
            <consortium name="AG Swart"/>
            <person name="Singh M."/>
            <person name="Singh A."/>
            <person name="Seah K."/>
            <person name="Emmerich C."/>
        </authorList>
    </citation>
    <scope>NUCLEOTIDE SEQUENCE</scope>
    <source>
        <strain evidence="2">ATCC30299</strain>
    </source>
</reference>
<name>A0AAU9JBS4_9CILI</name>
<comment type="caution">
    <text evidence="2">The sequence shown here is derived from an EMBL/GenBank/DDBJ whole genome shotgun (WGS) entry which is preliminary data.</text>
</comment>
<evidence type="ECO:0000313" key="2">
    <source>
        <dbReference type="EMBL" id="CAG9322948.1"/>
    </source>
</evidence>